<proteinExistence type="predicted"/>
<dbReference type="EMBL" id="GL888317">
    <property type="protein sequence ID" value="EGI62891.1"/>
    <property type="molecule type" value="Genomic_DNA"/>
</dbReference>
<dbReference type="AlphaFoldDB" id="F4WSC8"/>
<feature type="region of interest" description="Disordered" evidence="1">
    <location>
        <begin position="1"/>
        <end position="20"/>
    </location>
</feature>
<reference evidence="2" key="1">
    <citation type="submission" date="2011-02" db="EMBL/GenBank/DDBJ databases">
        <title>The genome of the leaf-cutting ant Acromyrmex echinatior suggests key adaptations to social evolution and fungus farming.</title>
        <authorList>
            <person name="Nygaard S."/>
            <person name="Zhang G."/>
        </authorList>
    </citation>
    <scope>NUCLEOTIDE SEQUENCE</scope>
</reference>
<feature type="compositionally biased region" description="Polar residues" evidence="1">
    <location>
        <begin position="9"/>
        <end position="20"/>
    </location>
</feature>
<accession>F4WSC8</accession>
<protein>
    <submittedName>
        <fullName evidence="2">Uncharacterized protein</fullName>
    </submittedName>
</protein>
<dbReference type="Proteomes" id="UP000007755">
    <property type="component" value="Unassembled WGS sequence"/>
</dbReference>
<evidence type="ECO:0000313" key="2">
    <source>
        <dbReference type="EMBL" id="EGI62891.1"/>
    </source>
</evidence>
<organism evidence="3">
    <name type="scientific">Acromyrmex echinatior</name>
    <name type="common">Panamanian leafcutter ant</name>
    <name type="synonym">Acromyrmex octospinosus echinatior</name>
    <dbReference type="NCBI Taxonomy" id="103372"/>
    <lineage>
        <taxon>Eukaryota</taxon>
        <taxon>Metazoa</taxon>
        <taxon>Ecdysozoa</taxon>
        <taxon>Arthropoda</taxon>
        <taxon>Hexapoda</taxon>
        <taxon>Insecta</taxon>
        <taxon>Pterygota</taxon>
        <taxon>Neoptera</taxon>
        <taxon>Endopterygota</taxon>
        <taxon>Hymenoptera</taxon>
        <taxon>Apocrita</taxon>
        <taxon>Aculeata</taxon>
        <taxon>Formicoidea</taxon>
        <taxon>Formicidae</taxon>
        <taxon>Myrmicinae</taxon>
        <taxon>Acromyrmex</taxon>
    </lineage>
</organism>
<sequence>MVSSAMIRSLQQVSSAPKSSGCFQKYKVHYTSILHDLSDMQPQINAIKIEHPPYYCSSYTPPSAATTADHVQPAASFSKFQNLPLTLFLVDRVGVER</sequence>
<gene>
    <name evidence="2" type="ORF">G5I_08753</name>
</gene>
<evidence type="ECO:0000256" key="1">
    <source>
        <dbReference type="SAM" id="MobiDB-lite"/>
    </source>
</evidence>
<evidence type="ECO:0000313" key="3">
    <source>
        <dbReference type="Proteomes" id="UP000007755"/>
    </source>
</evidence>
<dbReference type="InParanoid" id="F4WSC8"/>
<keyword evidence="3" id="KW-1185">Reference proteome</keyword>
<name>F4WSC8_ACREC</name>